<evidence type="ECO:0000313" key="1">
    <source>
        <dbReference type="EMBL" id="KHG16497.1"/>
    </source>
</evidence>
<accession>A0A0B0NV28</accession>
<reference evidence="2" key="1">
    <citation type="submission" date="2014-09" db="EMBL/GenBank/DDBJ databases">
        <authorList>
            <person name="Mudge J."/>
            <person name="Ramaraj T."/>
            <person name="Lindquist I.E."/>
            <person name="Bharti A.K."/>
            <person name="Sundararajan A."/>
            <person name="Cameron C.T."/>
            <person name="Woodward J.E."/>
            <person name="May G.D."/>
            <person name="Brubaker C."/>
            <person name="Broadhvest J."/>
            <person name="Wilkins T.A."/>
        </authorList>
    </citation>
    <scope>NUCLEOTIDE SEQUENCE</scope>
    <source>
        <strain evidence="2">cv. AKA8401</strain>
    </source>
</reference>
<sequence>MPQLSKGLMPQL</sequence>
<organism evidence="1 2">
    <name type="scientific">Gossypium arboreum</name>
    <name type="common">Tree cotton</name>
    <name type="synonym">Gossypium nanking</name>
    <dbReference type="NCBI Taxonomy" id="29729"/>
    <lineage>
        <taxon>Eukaryota</taxon>
        <taxon>Viridiplantae</taxon>
        <taxon>Streptophyta</taxon>
        <taxon>Embryophyta</taxon>
        <taxon>Tracheophyta</taxon>
        <taxon>Spermatophyta</taxon>
        <taxon>Magnoliopsida</taxon>
        <taxon>eudicotyledons</taxon>
        <taxon>Gunneridae</taxon>
        <taxon>Pentapetalae</taxon>
        <taxon>rosids</taxon>
        <taxon>malvids</taxon>
        <taxon>Malvales</taxon>
        <taxon>Malvaceae</taxon>
        <taxon>Malvoideae</taxon>
        <taxon>Gossypium</taxon>
    </lineage>
</organism>
<evidence type="ECO:0000313" key="2">
    <source>
        <dbReference type="Proteomes" id="UP000032142"/>
    </source>
</evidence>
<name>A0A0B0NV28_GOSAR</name>
<keyword evidence="2" id="KW-1185">Reference proteome</keyword>
<gene>
    <name evidence="1" type="ORF">F383_03351</name>
</gene>
<protein>
    <submittedName>
        <fullName evidence="1">Uncharacterized protein</fullName>
    </submittedName>
</protein>
<dbReference type="Proteomes" id="UP000032142">
    <property type="component" value="Unassembled WGS sequence"/>
</dbReference>
<proteinExistence type="predicted"/>
<dbReference type="EMBL" id="KN406334">
    <property type="protein sequence ID" value="KHG16497.1"/>
    <property type="molecule type" value="Genomic_DNA"/>
</dbReference>